<comment type="caution">
    <text evidence="1">The sequence shown here is derived from an EMBL/GenBank/DDBJ whole genome shotgun (WGS) entry which is preliminary data.</text>
</comment>
<accession>A0A0M2KKG4</accession>
<protein>
    <recommendedName>
        <fullName evidence="3">SH3 domain-containing protein</fullName>
    </recommendedName>
</protein>
<reference evidence="1 2" key="1">
    <citation type="submission" date="2015-01" db="EMBL/GenBank/DDBJ databases">
        <title>Erwinia tracheiphila.</title>
        <authorList>
            <person name="Shapiro L.R."/>
        </authorList>
    </citation>
    <scope>NUCLEOTIDE SEQUENCE [LARGE SCALE GENOMIC DNA]</scope>
    <source>
        <strain evidence="1 2">BuffGH</strain>
    </source>
</reference>
<evidence type="ECO:0000313" key="2">
    <source>
        <dbReference type="Proteomes" id="UP000033924"/>
    </source>
</evidence>
<organism evidence="1 2">
    <name type="scientific">Erwinia tracheiphila</name>
    <dbReference type="NCBI Taxonomy" id="65700"/>
    <lineage>
        <taxon>Bacteria</taxon>
        <taxon>Pseudomonadati</taxon>
        <taxon>Pseudomonadota</taxon>
        <taxon>Gammaproteobacteria</taxon>
        <taxon>Enterobacterales</taxon>
        <taxon>Erwiniaceae</taxon>
        <taxon>Erwinia</taxon>
    </lineage>
</organism>
<dbReference type="STRING" id="65700.SY86_04080"/>
<dbReference type="Proteomes" id="UP000033924">
    <property type="component" value="Unassembled WGS sequence"/>
</dbReference>
<gene>
    <name evidence="1" type="ORF">SY86_04080</name>
</gene>
<name>A0A0M2KKG4_9GAMM</name>
<dbReference type="AlphaFoldDB" id="A0A0M2KKG4"/>
<dbReference type="EMBL" id="JXNU01000003">
    <property type="protein sequence ID" value="KKF37733.1"/>
    <property type="molecule type" value="Genomic_DNA"/>
</dbReference>
<proteinExistence type="predicted"/>
<dbReference type="PROSITE" id="PS51257">
    <property type="entry name" value="PROKAR_LIPOPROTEIN"/>
    <property type="match status" value="1"/>
</dbReference>
<evidence type="ECO:0008006" key="3">
    <source>
        <dbReference type="Google" id="ProtNLM"/>
    </source>
</evidence>
<dbReference type="PATRIC" id="fig|65700.7.peg.1033"/>
<evidence type="ECO:0000313" key="1">
    <source>
        <dbReference type="EMBL" id="KKF37733.1"/>
    </source>
</evidence>
<sequence>MLARNDVKFSVAFTLLTVLLLTGCQKKLQVTDDTLISTVVDGVTLMHRHAIVAPLSFTPVNETYRALYSASVMDRPGYGGQIIRHLENGKSFTVLGEAENHWLAITDDDLQLLTGYVPFKAGVKSELYDATLKSDRPKVRKNNKKICVDVGDQSKACRNNDTETWILE</sequence>
<dbReference type="RefSeq" id="WP_016189455.1">
    <property type="nucleotide sequence ID" value="NZ_CP013970.1"/>
</dbReference>
<keyword evidence="2" id="KW-1185">Reference proteome</keyword>